<evidence type="ECO:0000256" key="7">
    <source>
        <dbReference type="ARBA" id="ARBA00022777"/>
    </source>
</evidence>
<dbReference type="GO" id="GO:0005524">
    <property type="term" value="F:ATP binding"/>
    <property type="evidence" value="ECO:0007669"/>
    <property type="project" value="UniProtKB-KW"/>
</dbReference>
<evidence type="ECO:0000256" key="6">
    <source>
        <dbReference type="ARBA" id="ARBA00022741"/>
    </source>
</evidence>
<dbReference type="PANTHER" id="PTHR43071:SF1">
    <property type="entry name" value="2-AMINO-4-HYDROXY-6-HYDROXYMETHYLDIHYDROPTERIDINE PYROPHOSPHOKINASE"/>
    <property type="match status" value="1"/>
</dbReference>
<evidence type="ECO:0000256" key="1">
    <source>
        <dbReference type="ARBA" id="ARBA00005051"/>
    </source>
</evidence>
<evidence type="ECO:0000256" key="2">
    <source>
        <dbReference type="ARBA" id="ARBA00005810"/>
    </source>
</evidence>
<organism evidence="14 15">
    <name type="scientific">Mucilaginibacter rubeus</name>
    <dbReference type="NCBI Taxonomy" id="2027860"/>
    <lineage>
        <taxon>Bacteria</taxon>
        <taxon>Pseudomonadati</taxon>
        <taxon>Bacteroidota</taxon>
        <taxon>Sphingobacteriia</taxon>
        <taxon>Sphingobacteriales</taxon>
        <taxon>Sphingobacteriaceae</taxon>
        <taxon>Mucilaginibacter</taxon>
    </lineage>
</organism>
<dbReference type="PROSITE" id="PS00794">
    <property type="entry name" value="HPPK"/>
    <property type="match status" value="1"/>
</dbReference>
<evidence type="ECO:0000313" key="15">
    <source>
        <dbReference type="Proteomes" id="UP000251402"/>
    </source>
</evidence>
<dbReference type="NCBIfam" id="TIGR01498">
    <property type="entry name" value="folK"/>
    <property type="match status" value="1"/>
</dbReference>
<keyword evidence="5 14" id="KW-0808">Transferase</keyword>
<evidence type="ECO:0000256" key="3">
    <source>
        <dbReference type="ARBA" id="ARBA00013253"/>
    </source>
</evidence>
<dbReference type="Gene3D" id="3.30.70.560">
    <property type="entry name" value="7,8-Dihydro-6-hydroxymethylpterin-pyrophosphokinase HPPK"/>
    <property type="match status" value="1"/>
</dbReference>
<comment type="function">
    <text evidence="10">Catalyzes the transfer of pyrophosphate from adenosine triphosphate (ATP) to 6-hydroxymethyl-7,8-dihydropterin, an enzymatic step in folate biosynthesis pathway.</text>
</comment>
<evidence type="ECO:0000256" key="9">
    <source>
        <dbReference type="ARBA" id="ARBA00022909"/>
    </source>
</evidence>
<dbReference type="Pfam" id="PF01288">
    <property type="entry name" value="HPPK"/>
    <property type="match status" value="1"/>
</dbReference>
<evidence type="ECO:0000256" key="10">
    <source>
        <dbReference type="ARBA" id="ARBA00029409"/>
    </source>
</evidence>
<accession>A0A5C1HX95</accession>
<evidence type="ECO:0000259" key="13">
    <source>
        <dbReference type="PROSITE" id="PS00794"/>
    </source>
</evidence>
<dbReference type="EC" id="2.7.6.3" evidence="3"/>
<evidence type="ECO:0000256" key="5">
    <source>
        <dbReference type="ARBA" id="ARBA00022679"/>
    </source>
</evidence>
<dbReference type="AlphaFoldDB" id="A0A5C1HX95"/>
<dbReference type="CDD" id="cd00483">
    <property type="entry name" value="HPPK"/>
    <property type="match status" value="1"/>
</dbReference>
<evidence type="ECO:0000256" key="11">
    <source>
        <dbReference type="ARBA" id="ARBA00029766"/>
    </source>
</evidence>
<keyword evidence="15" id="KW-1185">Reference proteome</keyword>
<keyword evidence="9" id="KW-0289">Folate biosynthesis</keyword>
<gene>
    <name evidence="14" type="primary">folK</name>
    <name evidence="14" type="ORF">DEO27_005355</name>
</gene>
<reference evidence="14" key="1">
    <citation type="submission" date="2019-08" db="EMBL/GenBank/DDBJ databases">
        <title>Comparative genome analysis confer to the adaptation heavy metal polluted environment.</title>
        <authorList>
            <person name="Li Y."/>
        </authorList>
    </citation>
    <scope>NUCLEOTIDE SEQUENCE [LARGE SCALE GENOMIC DNA]</scope>
    <source>
        <strain evidence="14">P1</strain>
    </source>
</reference>
<dbReference type="GO" id="GO:0046654">
    <property type="term" value="P:tetrahydrofolate biosynthetic process"/>
    <property type="evidence" value="ECO:0007669"/>
    <property type="project" value="UniProtKB-UniPathway"/>
</dbReference>
<keyword evidence="6" id="KW-0547">Nucleotide-binding</keyword>
<dbReference type="OrthoDB" id="9808041at2"/>
<comment type="similarity">
    <text evidence="2">Belongs to the HPPK family.</text>
</comment>
<dbReference type="KEGG" id="mrub:DEO27_005355"/>
<evidence type="ECO:0000256" key="4">
    <source>
        <dbReference type="ARBA" id="ARBA00016218"/>
    </source>
</evidence>
<feature type="domain" description="7,8-dihydro-6-hydroxymethylpterin-pyrophosphokinase" evidence="13">
    <location>
        <begin position="87"/>
        <end position="98"/>
    </location>
</feature>
<dbReference type="InterPro" id="IPR000550">
    <property type="entry name" value="Hppk"/>
</dbReference>
<dbReference type="PANTHER" id="PTHR43071">
    <property type="entry name" value="2-AMINO-4-HYDROXY-6-HYDROXYMETHYLDIHYDROPTERIDINE PYROPHOSPHOKINASE"/>
    <property type="match status" value="1"/>
</dbReference>
<protein>
    <recommendedName>
        <fullName evidence="4">2-amino-4-hydroxy-6-hydroxymethyldihydropteridine pyrophosphokinase</fullName>
        <ecNumber evidence="3">2.7.6.3</ecNumber>
    </recommendedName>
    <alternativeName>
        <fullName evidence="11">6-hydroxymethyl-7,8-dihydropterin pyrophosphokinase</fullName>
    </alternativeName>
    <alternativeName>
        <fullName evidence="12">7,8-dihydro-6-hydroxymethylpterin-pyrophosphokinase</fullName>
    </alternativeName>
</protein>
<dbReference type="GO" id="GO:0046656">
    <property type="term" value="P:folic acid biosynthetic process"/>
    <property type="evidence" value="ECO:0007669"/>
    <property type="project" value="UniProtKB-KW"/>
</dbReference>
<dbReference type="RefSeq" id="WP_112574074.1">
    <property type="nucleotide sequence ID" value="NZ_CP043450.1"/>
</dbReference>
<evidence type="ECO:0000256" key="12">
    <source>
        <dbReference type="ARBA" id="ARBA00033413"/>
    </source>
</evidence>
<sequence>MIDVFLLLGSNLGKRELFLQQAIETISSQIAPVKIVSSVYETQSWGKTDEPDYLNQVLMLQTALSAQDVLEKILGIELEMGRTREVKWGSRTIDIDILFYGDVVIHEFNLVVPHPELYKRSFTLIPLAEIAPDFIHPVFKKNILQLKDELKDNLIVKKHIFE</sequence>
<keyword evidence="7" id="KW-0418">Kinase</keyword>
<comment type="pathway">
    <text evidence="1">Cofactor biosynthesis; tetrahydrofolate biosynthesis; 2-amino-4-hydroxy-6-hydroxymethyl-7,8-dihydropteridine diphosphate from 7,8-dihydroneopterin triphosphate: step 4/4.</text>
</comment>
<dbReference type="GO" id="GO:0003848">
    <property type="term" value="F:2-amino-4-hydroxy-6-hydroxymethyldihydropteridine diphosphokinase activity"/>
    <property type="evidence" value="ECO:0007669"/>
    <property type="project" value="UniProtKB-EC"/>
</dbReference>
<name>A0A5C1HX95_9SPHI</name>
<dbReference type="InterPro" id="IPR035907">
    <property type="entry name" value="Hppk_sf"/>
</dbReference>
<evidence type="ECO:0000313" key="14">
    <source>
        <dbReference type="EMBL" id="QEM09468.1"/>
    </source>
</evidence>
<dbReference type="UniPathway" id="UPA00077">
    <property type="reaction ID" value="UER00155"/>
</dbReference>
<dbReference type="Proteomes" id="UP000251402">
    <property type="component" value="Chromosome"/>
</dbReference>
<dbReference type="SUPFAM" id="SSF55083">
    <property type="entry name" value="6-hydroxymethyl-7,8-dihydropterin pyrophosphokinase, HPPK"/>
    <property type="match status" value="1"/>
</dbReference>
<dbReference type="GO" id="GO:0016301">
    <property type="term" value="F:kinase activity"/>
    <property type="evidence" value="ECO:0007669"/>
    <property type="project" value="UniProtKB-KW"/>
</dbReference>
<dbReference type="EMBL" id="CP043450">
    <property type="protein sequence ID" value="QEM09468.1"/>
    <property type="molecule type" value="Genomic_DNA"/>
</dbReference>
<keyword evidence="8" id="KW-0067">ATP-binding</keyword>
<evidence type="ECO:0000256" key="8">
    <source>
        <dbReference type="ARBA" id="ARBA00022840"/>
    </source>
</evidence>
<proteinExistence type="inferred from homology"/>